<dbReference type="OrthoDB" id="4772757at2759"/>
<dbReference type="InterPro" id="IPR052050">
    <property type="entry name" value="SecEffector_AnkRepeat"/>
</dbReference>
<dbReference type="SUPFAM" id="SSF48403">
    <property type="entry name" value="Ankyrin repeat"/>
    <property type="match status" value="1"/>
</dbReference>
<gene>
    <name evidence="1" type="ORF">THRCLA_01939</name>
</gene>
<protein>
    <submittedName>
        <fullName evidence="1">Uncharacterized protein</fullName>
    </submittedName>
</protein>
<dbReference type="Proteomes" id="UP000243217">
    <property type="component" value="Unassembled WGS sequence"/>
</dbReference>
<dbReference type="InterPro" id="IPR036770">
    <property type="entry name" value="Ankyrin_rpt-contain_sf"/>
</dbReference>
<dbReference type="Gene3D" id="1.25.40.20">
    <property type="entry name" value="Ankyrin repeat-containing domain"/>
    <property type="match status" value="1"/>
</dbReference>
<dbReference type="AlphaFoldDB" id="A0A1W0A709"/>
<dbReference type="PANTHER" id="PTHR46586">
    <property type="entry name" value="ANKYRIN REPEAT-CONTAINING PROTEIN"/>
    <property type="match status" value="1"/>
</dbReference>
<name>A0A1W0A709_9STRA</name>
<dbReference type="InterPro" id="IPR002110">
    <property type="entry name" value="Ankyrin_rpt"/>
</dbReference>
<comment type="caution">
    <text evidence="1">The sequence shown here is derived from an EMBL/GenBank/DDBJ whole genome shotgun (WGS) entry which is preliminary data.</text>
</comment>
<reference evidence="1 2" key="1">
    <citation type="journal article" date="2014" name="Genome Biol. Evol.">
        <title>The secreted proteins of Achlya hypogyna and Thraustotheca clavata identify the ancestral oomycete secretome and reveal gene acquisitions by horizontal gene transfer.</title>
        <authorList>
            <person name="Misner I."/>
            <person name="Blouin N."/>
            <person name="Leonard G."/>
            <person name="Richards T.A."/>
            <person name="Lane C.E."/>
        </authorList>
    </citation>
    <scope>NUCLEOTIDE SEQUENCE [LARGE SCALE GENOMIC DNA]</scope>
    <source>
        <strain evidence="1 2">ATCC 34112</strain>
    </source>
</reference>
<organism evidence="1 2">
    <name type="scientific">Thraustotheca clavata</name>
    <dbReference type="NCBI Taxonomy" id="74557"/>
    <lineage>
        <taxon>Eukaryota</taxon>
        <taxon>Sar</taxon>
        <taxon>Stramenopiles</taxon>
        <taxon>Oomycota</taxon>
        <taxon>Saprolegniomycetes</taxon>
        <taxon>Saprolegniales</taxon>
        <taxon>Achlyaceae</taxon>
        <taxon>Thraustotheca</taxon>
    </lineage>
</organism>
<dbReference type="Pfam" id="PF13637">
    <property type="entry name" value="Ank_4"/>
    <property type="match status" value="1"/>
</dbReference>
<proteinExistence type="predicted"/>
<sequence length="111" mass="12241">MDNSAWQNAICQAASQGHLHVVKYLLNITPQGIITPLEEPLPMDKAAKFGYDDIVVVLHEHPTTSYCTTDAMDDAAAHGNLELVMFLHQNRQEGCTDYGLLYAAMNGQISH</sequence>
<accession>A0A1W0A709</accession>
<dbReference type="EMBL" id="JNBS01000393">
    <property type="protein sequence ID" value="OQS05989.1"/>
    <property type="molecule type" value="Genomic_DNA"/>
</dbReference>
<evidence type="ECO:0000313" key="2">
    <source>
        <dbReference type="Proteomes" id="UP000243217"/>
    </source>
</evidence>
<keyword evidence="2" id="KW-1185">Reference proteome</keyword>
<dbReference type="PANTHER" id="PTHR46586:SF3">
    <property type="entry name" value="ANKYRIN REPEAT-CONTAINING PROTEIN"/>
    <property type="match status" value="1"/>
</dbReference>
<evidence type="ECO:0000313" key="1">
    <source>
        <dbReference type="EMBL" id="OQS05989.1"/>
    </source>
</evidence>